<sequence>MRGDIVLTVRLFFWGAAGLAWAAALPIYAQSTLPSADAGRDRTVSPGTVVVLDGRGSAGSRLVYTWRQLSGAPVQLQEATGVKPMFTAPDRPGALVFLLAVRNEAGQSATDTVTVAVRLPLERHLAARAGVNPVGASGGRKVLAPAARIAWPADVSLLVVSIGAVLISVAEHVRRGLNWLLAQWRRVRSGTRLRQRVRVVEVRSGRELAGVQVTVRSADGIVQSVVQTDRYGVAHFDMVPGAYLLGINDATYTAAPSISQEFVQADEQVYMGDYVDVPTAGEVRIVLPVQSASGKHGPVVAARRLRRWQFLQRHGHAWAWTAVTAGALLNTALLLVRPQVSFFVIALVYIVLVGTKLLLEARERPSYGIVRDTVTHLPLDLAVVRLYERYSGRLIMTRVTDGQGKFFALPPHGQYTLMVAREGFAPYRRDGVEIHGHDDSVQLLVELVPLVRPAAAALADSPAA</sequence>
<feature type="transmembrane region" description="Helical" evidence="1">
    <location>
        <begin position="317"/>
        <end position="336"/>
    </location>
</feature>
<keyword evidence="1" id="KW-0812">Transmembrane</keyword>
<accession>A0A2M6WZY3</accession>
<dbReference type="Proteomes" id="UP000230731">
    <property type="component" value="Unassembled WGS sequence"/>
</dbReference>
<name>A0A2M6WZY3_9BACT</name>
<dbReference type="AlphaFoldDB" id="A0A2M6WZY3"/>
<organism evidence="2 3">
    <name type="scientific">Candidatus Andersenbacteria bacterium CG10_big_fil_rev_8_21_14_0_10_54_11</name>
    <dbReference type="NCBI Taxonomy" id="1974485"/>
    <lineage>
        <taxon>Bacteria</taxon>
        <taxon>Candidatus Anderseniibacteriota</taxon>
    </lineage>
</organism>
<evidence type="ECO:0008006" key="4">
    <source>
        <dbReference type="Google" id="ProtNLM"/>
    </source>
</evidence>
<feature type="transmembrane region" description="Helical" evidence="1">
    <location>
        <begin position="342"/>
        <end position="359"/>
    </location>
</feature>
<dbReference type="Gene3D" id="2.60.40.1120">
    <property type="entry name" value="Carboxypeptidase-like, regulatory domain"/>
    <property type="match status" value="1"/>
</dbReference>
<reference evidence="3" key="1">
    <citation type="submission" date="2017-09" db="EMBL/GenBank/DDBJ databases">
        <title>Depth-based differentiation of microbial function through sediment-hosted aquifers and enrichment of novel symbionts in the deep terrestrial subsurface.</title>
        <authorList>
            <person name="Probst A.J."/>
            <person name="Ladd B."/>
            <person name="Jarett J.K."/>
            <person name="Geller-Mcgrath D.E."/>
            <person name="Sieber C.M.K."/>
            <person name="Emerson J.B."/>
            <person name="Anantharaman K."/>
            <person name="Thomas B.C."/>
            <person name="Malmstrom R."/>
            <person name="Stieglmeier M."/>
            <person name="Klingl A."/>
            <person name="Woyke T."/>
            <person name="Ryan C.M."/>
            <person name="Banfield J.F."/>
        </authorList>
    </citation>
    <scope>NUCLEOTIDE SEQUENCE [LARGE SCALE GENOMIC DNA]</scope>
</reference>
<evidence type="ECO:0000313" key="2">
    <source>
        <dbReference type="EMBL" id="PIT98361.1"/>
    </source>
</evidence>
<dbReference type="Gene3D" id="2.60.40.10">
    <property type="entry name" value="Immunoglobulins"/>
    <property type="match status" value="1"/>
</dbReference>
<gene>
    <name evidence="2" type="ORF">COT71_01100</name>
</gene>
<dbReference type="InterPro" id="IPR013783">
    <property type="entry name" value="Ig-like_fold"/>
</dbReference>
<feature type="transmembrane region" description="Helical" evidence="1">
    <location>
        <begin position="149"/>
        <end position="170"/>
    </location>
</feature>
<protein>
    <recommendedName>
        <fullName evidence="4">Carboxypeptidase regulatory-like domain-containing protein</fullName>
    </recommendedName>
</protein>
<dbReference type="InterPro" id="IPR008969">
    <property type="entry name" value="CarboxyPept-like_regulatory"/>
</dbReference>
<evidence type="ECO:0000256" key="1">
    <source>
        <dbReference type="SAM" id="Phobius"/>
    </source>
</evidence>
<evidence type="ECO:0000313" key="3">
    <source>
        <dbReference type="Proteomes" id="UP000230731"/>
    </source>
</evidence>
<keyword evidence="1" id="KW-0472">Membrane</keyword>
<dbReference type="EMBL" id="PEZP01000012">
    <property type="protein sequence ID" value="PIT98361.1"/>
    <property type="molecule type" value="Genomic_DNA"/>
</dbReference>
<comment type="caution">
    <text evidence="2">The sequence shown here is derived from an EMBL/GenBank/DDBJ whole genome shotgun (WGS) entry which is preliminary data.</text>
</comment>
<keyword evidence="1" id="KW-1133">Transmembrane helix</keyword>
<dbReference type="Pfam" id="PF22352">
    <property type="entry name" value="K319L-like_PKD"/>
    <property type="match status" value="1"/>
</dbReference>
<proteinExistence type="predicted"/>
<dbReference type="SUPFAM" id="SSF49464">
    <property type="entry name" value="Carboxypeptidase regulatory domain-like"/>
    <property type="match status" value="1"/>
</dbReference>